<feature type="non-terminal residue" evidence="6">
    <location>
        <position position="49"/>
    </location>
</feature>
<organism evidence="6">
    <name type="scientific">marine metagenome</name>
    <dbReference type="NCBI Taxonomy" id="408172"/>
    <lineage>
        <taxon>unclassified sequences</taxon>
        <taxon>metagenomes</taxon>
        <taxon>ecological metagenomes</taxon>
    </lineage>
</organism>
<sequence>MDKVSKETRSWIMSRIRSKDTKPEIIIRKFLYANGFRYVLHRKSLPGKP</sequence>
<keyword evidence="4" id="KW-0378">Hydrolase</keyword>
<keyword evidence="2" id="KW-0255">Endonuclease</keyword>
<dbReference type="InterPro" id="IPR004603">
    <property type="entry name" value="DNA_mismatch_endonuc_vsr"/>
</dbReference>
<dbReference type="EMBL" id="UINC01205078">
    <property type="protein sequence ID" value="SVE26091.1"/>
    <property type="molecule type" value="Genomic_DNA"/>
</dbReference>
<dbReference type="Gene3D" id="3.40.960.10">
    <property type="entry name" value="VSR Endonuclease"/>
    <property type="match status" value="1"/>
</dbReference>
<name>A0A383C1P6_9ZZZZ</name>
<protein>
    <submittedName>
        <fullName evidence="6">Uncharacterized protein</fullName>
    </submittedName>
</protein>
<accession>A0A383C1P6</accession>
<gene>
    <name evidence="6" type="ORF">METZ01_LOCUS478945</name>
</gene>
<evidence type="ECO:0000313" key="6">
    <source>
        <dbReference type="EMBL" id="SVE26091.1"/>
    </source>
</evidence>
<dbReference type="GO" id="GO:0004519">
    <property type="term" value="F:endonuclease activity"/>
    <property type="evidence" value="ECO:0007669"/>
    <property type="project" value="UniProtKB-KW"/>
</dbReference>
<keyword evidence="3" id="KW-0227">DNA damage</keyword>
<evidence type="ECO:0000256" key="5">
    <source>
        <dbReference type="ARBA" id="ARBA00023204"/>
    </source>
</evidence>
<proteinExistence type="predicted"/>
<dbReference type="SUPFAM" id="SSF52980">
    <property type="entry name" value="Restriction endonuclease-like"/>
    <property type="match status" value="1"/>
</dbReference>
<keyword evidence="1" id="KW-0540">Nuclease</keyword>
<evidence type="ECO:0000256" key="3">
    <source>
        <dbReference type="ARBA" id="ARBA00022763"/>
    </source>
</evidence>
<dbReference type="GO" id="GO:0016787">
    <property type="term" value="F:hydrolase activity"/>
    <property type="evidence" value="ECO:0007669"/>
    <property type="project" value="UniProtKB-KW"/>
</dbReference>
<reference evidence="6" key="1">
    <citation type="submission" date="2018-05" db="EMBL/GenBank/DDBJ databases">
        <authorList>
            <person name="Lanie J.A."/>
            <person name="Ng W.-L."/>
            <person name="Kazmierczak K.M."/>
            <person name="Andrzejewski T.M."/>
            <person name="Davidsen T.M."/>
            <person name="Wayne K.J."/>
            <person name="Tettelin H."/>
            <person name="Glass J.I."/>
            <person name="Rusch D."/>
            <person name="Podicherti R."/>
            <person name="Tsui H.-C.T."/>
            <person name="Winkler M.E."/>
        </authorList>
    </citation>
    <scope>NUCLEOTIDE SEQUENCE</scope>
</reference>
<dbReference type="InterPro" id="IPR011335">
    <property type="entry name" value="Restrct_endonuc-II-like"/>
</dbReference>
<evidence type="ECO:0000256" key="1">
    <source>
        <dbReference type="ARBA" id="ARBA00022722"/>
    </source>
</evidence>
<keyword evidence="5" id="KW-0234">DNA repair</keyword>
<evidence type="ECO:0000256" key="4">
    <source>
        <dbReference type="ARBA" id="ARBA00022801"/>
    </source>
</evidence>
<dbReference type="GO" id="GO:0006298">
    <property type="term" value="P:mismatch repair"/>
    <property type="evidence" value="ECO:0007669"/>
    <property type="project" value="InterPro"/>
</dbReference>
<dbReference type="Pfam" id="PF03852">
    <property type="entry name" value="Vsr"/>
    <property type="match status" value="1"/>
</dbReference>
<evidence type="ECO:0000256" key="2">
    <source>
        <dbReference type="ARBA" id="ARBA00022759"/>
    </source>
</evidence>
<dbReference type="AlphaFoldDB" id="A0A383C1P6"/>